<dbReference type="GO" id="GO:0003954">
    <property type="term" value="F:NADH dehydrogenase activity"/>
    <property type="evidence" value="ECO:0007669"/>
    <property type="project" value="TreeGrafter"/>
</dbReference>
<feature type="transmembrane region" description="Helical" evidence="14">
    <location>
        <begin position="85"/>
        <end position="105"/>
    </location>
</feature>
<comment type="similarity">
    <text evidence="3 12">Belongs to the complex I subunit 1 family.</text>
</comment>
<feature type="transmembrane region" description="Helical" evidence="14">
    <location>
        <begin position="20"/>
        <end position="40"/>
    </location>
</feature>
<gene>
    <name evidence="15" type="primary">ND1</name>
</gene>
<feature type="transmembrane region" description="Helical" evidence="14">
    <location>
        <begin position="111"/>
        <end position="135"/>
    </location>
</feature>
<evidence type="ECO:0000256" key="7">
    <source>
        <dbReference type="ARBA" id="ARBA00022792"/>
    </source>
</evidence>
<keyword evidence="10 13" id="KW-0496">Mitochondrion</keyword>
<dbReference type="GO" id="GO:0008137">
    <property type="term" value="F:NADH dehydrogenase (ubiquinone) activity"/>
    <property type="evidence" value="ECO:0007669"/>
    <property type="project" value="UniProtKB-EC"/>
</dbReference>
<keyword evidence="9 13" id="KW-0830">Ubiquinone</keyword>
<dbReference type="InterPro" id="IPR018086">
    <property type="entry name" value="NADH_UbQ_OxRdtase_su1_CS"/>
</dbReference>
<evidence type="ECO:0000256" key="5">
    <source>
        <dbReference type="ARBA" id="ARBA00022448"/>
    </source>
</evidence>
<evidence type="ECO:0000313" key="15">
    <source>
        <dbReference type="EMBL" id="WAO28609.1"/>
    </source>
</evidence>
<feature type="transmembrane region" description="Helical" evidence="14">
    <location>
        <begin position="290"/>
        <end position="312"/>
    </location>
</feature>
<accession>A0A9E9ETL2</accession>
<dbReference type="PANTHER" id="PTHR11432">
    <property type="entry name" value="NADH DEHYDROGENASE SUBUNIT 1"/>
    <property type="match status" value="1"/>
</dbReference>
<evidence type="ECO:0000256" key="11">
    <source>
        <dbReference type="ARBA" id="ARBA00023136"/>
    </source>
</evidence>
<keyword evidence="7" id="KW-0999">Mitochondrion inner membrane</keyword>
<keyword evidence="12" id="KW-0520">NAD</keyword>
<keyword evidence="11 14" id="KW-0472">Membrane</keyword>
<dbReference type="EC" id="7.1.1.2" evidence="13"/>
<keyword evidence="5" id="KW-0813">Transport</keyword>
<comment type="subcellular location">
    <subcellularLocation>
        <location evidence="2 12">Mitochondrion inner membrane</location>
        <topology evidence="2 12">Multi-pass membrane protein</topology>
    </subcellularLocation>
</comment>
<evidence type="ECO:0000256" key="6">
    <source>
        <dbReference type="ARBA" id="ARBA00022692"/>
    </source>
</evidence>
<reference evidence="15" key="1">
    <citation type="submission" date="2022-05" db="EMBL/GenBank/DDBJ databases">
        <authorList>
            <person name="Nie Y."/>
        </authorList>
    </citation>
    <scope>NUCLEOTIDE SEQUENCE</scope>
</reference>
<dbReference type="InterPro" id="IPR001694">
    <property type="entry name" value="NADH_UbQ_OxRdtase_su1/FPO"/>
</dbReference>
<keyword evidence="6 12" id="KW-0812">Transmembrane</keyword>
<evidence type="ECO:0000256" key="2">
    <source>
        <dbReference type="ARBA" id="ARBA00004448"/>
    </source>
</evidence>
<dbReference type="Pfam" id="PF00146">
    <property type="entry name" value="NADHdh"/>
    <property type="match status" value="1"/>
</dbReference>
<dbReference type="PANTHER" id="PTHR11432:SF3">
    <property type="entry name" value="NADH-UBIQUINONE OXIDOREDUCTASE CHAIN 1"/>
    <property type="match status" value="1"/>
</dbReference>
<evidence type="ECO:0000256" key="1">
    <source>
        <dbReference type="ARBA" id="ARBA00003257"/>
    </source>
</evidence>
<evidence type="ECO:0000256" key="9">
    <source>
        <dbReference type="ARBA" id="ARBA00023075"/>
    </source>
</evidence>
<evidence type="ECO:0000256" key="3">
    <source>
        <dbReference type="ARBA" id="ARBA00010535"/>
    </source>
</evidence>
<dbReference type="GO" id="GO:0009060">
    <property type="term" value="P:aerobic respiration"/>
    <property type="evidence" value="ECO:0007669"/>
    <property type="project" value="TreeGrafter"/>
</dbReference>
<evidence type="ECO:0000256" key="12">
    <source>
        <dbReference type="RuleBase" id="RU000471"/>
    </source>
</evidence>
<evidence type="ECO:0000256" key="14">
    <source>
        <dbReference type="SAM" id="Phobius"/>
    </source>
</evidence>
<evidence type="ECO:0000256" key="8">
    <source>
        <dbReference type="ARBA" id="ARBA00022989"/>
    </source>
</evidence>
<feature type="transmembrane region" description="Helical" evidence="14">
    <location>
        <begin position="156"/>
        <end position="175"/>
    </location>
</feature>
<evidence type="ECO:0000256" key="4">
    <source>
        <dbReference type="ARBA" id="ARBA00021009"/>
    </source>
</evidence>
<geneLocation type="mitochondrion" evidence="15"/>
<dbReference type="AlphaFoldDB" id="A0A9E9ETL2"/>
<feature type="transmembrane region" description="Helical" evidence="14">
    <location>
        <begin position="223"/>
        <end position="241"/>
    </location>
</feature>
<protein>
    <recommendedName>
        <fullName evidence="4 13">NADH-ubiquinone oxidoreductase chain 1</fullName>
        <ecNumber evidence="13">7.1.1.2</ecNumber>
    </recommendedName>
</protein>
<comment type="function">
    <text evidence="1">Core subunit of the mitochondrial membrane respiratory chain NADH dehydrogenase (Complex I) that is believed to belong to the minimal assembly required for catalysis. Complex I functions in the transfer of electrons from NADH to the respiratory chain. The immediate electron acceptor for the enzyme is believed to be ubiquinone.</text>
</comment>
<feature type="transmembrane region" description="Helical" evidence="14">
    <location>
        <begin position="187"/>
        <end position="207"/>
    </location>
</feature>
<dbReference type="PROSITE" id="PS00668">
    <property type="entry name" value="COMPLEX1_ND1_2"/>
    <property type="match status" value="1"/>
</dbReference>
<dbReference type="EMBL" id="ON585563">
    <property type="protein sequence ID" value="WAO28609.1"/>
    <property type="molecule type" value="Genomic_DNA"/>
</dbReference>
<proteinExistence type="inferred from homology"/>
<evidence type="ECO:0000256" key="13">
    <source>
        <dbReference type="RuleBase" id="RU000473"/>
    </source>
</evidence>
<evidence type="ECO:0000256" key="10">
    <source>
        <dbReference type="ARBA" id="ARBA00023128"/>
    </source>
</evidence>
<dbReference type="InterPro" id="IPR018212">
    <property type="entry name" value="Na/solute_symporter_CS"/>
</dbReference>
<organism evidence="15">
    <name type="scientific">Ibidoecus plataleae</name>
    <dbReference type="NCBI Taxonomy" id="3004258"/>
    <lineage>
        <taxon>Eukaryota</taxon>
        <taxon>Metazoa</taxon>
        <taxon>Ecdysozoa</taxon>
        <taxon>Arthropoda</taxon>
        <taxon>Hexapoda</taxon>
        <taxon>Insecta</taxon>
        <taxon>Pterygota</taxon>
        <taxon>Neoptera</taxon>
        <taxon>Paraneoptera</taxon>
        <taxon>Psocodea</taxon>
        <taxon>Troctomorpha</taxon>
        <taxon>Phthiraptera</taxon>
        <taxon>Ischnocera</taxon>
        <taxon>Philopteridae</taxon>
        <taxon>Ibidoecus</taxon>
    </lineage>
</organism>
<name>A0A9E9ETL2_9NEOP</name>
<feature type="transmembrane region" description="Helical" evidence="14">
    <location>
        <begin position="247"/>
        <end position="278"/>
    </location>
</feature>
<dbReference type="GO" id="GO:0005743">
    <property type="term" value="C:mitochondrial inner membrane"/>
    <property type="evidence" value="ECO:0007669"/>
    <property type="project" value="UniProtKB-SubCell"/>
</dbReference>
<keyword evidence="8 14" id="KW-1133">Transmembrane helix</keyword>
<dbReference type="PROSITE" id="PS00456">
    <property type="entry name" value="NA_SOLUT_SYMP_1"/>
    <property type="match status" value="1"/>
</dbReference>
<sequence>MKLVIMPYVGFQFLEHCLGLLQVVLLLVGVLLAVAFFSLFERKLLSMIQSRKGPNKVGIGGFLQPIADAMKLVTKLDEIPNLSNVFFFVAPVLFFFLSLMIWLAYPCAANLINFSFSIMFVMLMYGLPIYTLIFLSWMSNSKYSKIGGMRAIAQSVSYEIILSIMFVLMMIKANSTSIMDLYSFQHYTWLGMSYFPVMLVCFITFLMESNRPPFDLTEGESELVSGVFMEVGSVSYVFLFLGENSYLLFSCALLVSVFMWGKLMMVKFMALVFLVVLIRGSFPRIRYDKLMNSCWTTLLPMTIMLLSAYFMMV</sequence>
<comment type="catalytic activity">
    <reaction evidence="13">
        <text>a ubiquinone + NADH + 5 H(+)(in) = a ubiquinol + NAD(+) + 4 H(+)(out)</text>
        <dbReference type="Rhea" id="RHEA:29091"/>
        <dbReference type="Rhea" id="RHEA-COMP:9565"/>
        <dbReference type="Rhea" id="RHEA-COMP:9566"/>
        <dbReference type="ChEBI" id="CHEBI:15378"/>
        <dbReference type="ChEBI" id="CHEBI:16389"/>
        <dbReference type="ChEBI" id="CHEBI:17976"/>
        <dbReference type="ChEBI" id="CHEBI:57540"/>
        <dbReference type="ChEBI" id="CHEBI:57945"/>
        <dbReference type="EC" id="7.1.1.2"/>
    </reaction>
</comment>